<proteinExistence type="predicted"/>
<protein>
    <submittedName>
        <fullName evidence="3">PIG-L family deacetylase</fullName>
    </submittedName>
</protein>
<organism evidence="3 4">
    <name type="scientific">Candidatus Aphodomorpha intestinavium</name>
    <dbReference type="NCBI Taxonomy" id="2840672"/>
    <lineage>
        <taxon>Bacteria</taxon>
        <taxon>Bacillati</taxon>
        <taxon>Bacillota</taxon>
        <taxon>Clostridia</taxon>
        <taxon>Eubacteriales</taxon>
        <taxon>Candidatus Aphodomorpha</taxon>
    </lineage>
</organism>
<name>A0A9D1ST61_9FIRM</name>
<feature type="signal peptide" evidence="2">
    <location>
        <begin position="1"/>
        <end position="22"/>
    </location>
</feature>
<dbReference type="EMBL" id="DVNZ01000119">
    <property type="protein sequence ID" value="HIU94239.1"/>
    <property type="molecule type" value="Genomic_DNA"/>
</dbReference>
<dbReference type="Pfam" id="PF02585">
    <property type="entry name" value="PIG-L"/>
    <property type="match status" value="1"/>
</dbReference>
<evidence type="ECO:0000313" key="4">
    <source>
        <dbReference type="Proteomes" id="UP000824128"/>
    </source>
</evidence>
<evidence type="ECO:0000256" key="2">
    <source>
        <dbReference type="SAM" id="SignalP"/>
    </source>
</evidence>
<dbReference type="InterPro" id="IPR003737">
    <property type="entry name" value="GlcNAc_PI_deacetylase-related"/>
</dbReference>
<dbReference type="AlphaFoldDB" id="A0A9D1ST61"/>
<reference evidence="3" key="2">
    <citation type="journal article" date="2021" name="PeerJ">
        <title>Extensive microbial diversity within the chicken gut microbiome revealed by metagenomics and culture.</title>
        <authorList>
            <person name="Gilroy R."/>
            <person name="Ravi A."/>
            <person name="Getino M."/>
            <person name="Pursley I."/>
            <person name="Horton D.L."/>
            <person name="Alikhan N.F."/>
            <person name="Baker D."/>
            <person name="Gharbi K."/>
            <person name="Hall N."/>
            <person name="Watson M."/>
            <person name="Adriaenssens E.M."/>
            <person name="Foster-Nyarko E."/>
            <person name="Jarju S."/>
            <person name="Secka A."/>
            <person name="Antonio M."/>
            <person name="Oren A."/>
            <person name="Chaudhuri R.R."/>
            <person name="La Ragione R."/>
            <person name="Hildebrand F."/>
            <person name="Pallen M.J."/>
        </authorList>
    </citation>
    <scope>NUCLEOTIDE SEQUENCE</scope>
    <source>
        <strain evidence="3">ChiGjej2B2-16831</strain>
    </source>
</reference>
<feature type="non-terminal residue" evidence="3">
    <location>
        <position position="475"/>
    </location>
</feature>
<dbReference type="SUPFAM" id="SSF102588">
    <property type="entry name" value="LmbE-like"/>
    <property type="match status" value="1"/>
</dbReference>
<dbReference type="GO" id="GO:0016811">
    <property type="term" value="F:hydrolase activity, acting on carbon-nitrogen (but not peptide) bonds, in linear amides"/>
    <property type="evidence" value="ECO:0007669"/>
    <property type="project" value="TreeGrafter"/>
</dbReference>
<evidence type="ECO:0000256" key="1">
    <source>
        <dbReference type="SAM" id="MobiDB-lite"/>
    </source>
</evidence>
<dbReference type="InterPro" id="IPR024078">
    <property type="entry name" value="LmbE-like_dom_sf"/>
</dbReference>
<reference evidence="3" key="1">
    <citation type="submission" date="2020-10" db="EMBL/GenBank/DDBJ databases">
        <authorList>
            <person name="Gilroy R."/>
        </authorList>
    </citation>
    <scope>NUCLEOTIDE SEQUENCE</scope>
    <source>
        <strain evidence="3">ChiGjej2B2-16831</strain>
    </source>
</reference>
<dbReference type="PANTHER" id="PTHR12993">
    <property type="entry name" value="N-ACETYLGLUCOSAMINYL-PHOSPHATIDYLINOSITOL DE-N-ACETYLASE-RELATED"/>
    <property type="match status" value="1"/>
</dbReference>
<comment type="caution">
    <text evidence="3">The sequence shown here is derived from an EMBL/GenBank/DDBJ whole genome shotgun (WGS) entry which is preliminary data.</text>
</comment>
<dbReference type="Gene3D" id="3.40.50.10320">
    <property type="entry name" value="LmbE-like"/>
    <property type="match status" value="1"/>
</dbReference>
<gene>
    <name evidence="3" type="ORF">IAD24_03685</name>
</gene>
<dbReference type="Proteomes" id="UP000824128">
    <property type="component" value="Unassembled WGS sequence"/>
</dbReference>
<evidence type="ECO:0000313" key="3">
    <source>
        <dbReference type="EMBL" id="HIU94239.1"/>
    </source>
</evidence>
<sequence length="475" mass="50238">MSARARLVPLLMCLLLALPTAARTGRAAAEADAAPTAQADAAAADLTRQCTLDASFPSRLTRLTDGDLESAQRFEAGESVSVSWTEDVPVAAVYFAFYREIAPFTVLQYDAAGALLSEHAPGPLWNNVVEPLPDARRVTIRAEAELAFSAVTAYGEGTIPDYLPFAPTPEKADYLLVAMHPDDDVLFLGGVIPIYGAQQGREGVALYMASRVRVRVNEAMAGAWTMGLRTQPVFGGFPDIPPEYRAQFENTFRSADVVRYLVRQMRRYRPEVVVSQDVNGEYGHWQHALLAKAVLEAAPLAADAEYDPESAAQYGVWQVKKVYLHLYGEGRITLPVTEPLSAFGGRTAVEVAQEAFACHQSQLPSRHAVTNEGIYSLSDFGLAYTAVGADTPGVNDMFEHIDPAVLSGGATPTPEPSPTPSPAPTAAPTAEPAPAPSAAPAADGQTPGPDPALPAAGDGAPGGTGALPMLLLCLA</sequence>
<keyword evidence="2" id="KW-0732">Signal</keyword>
<accession>A0A9D1ST61</accession>
<feature type="compositionally biased region" description="Pro residues" evidence="1">
    <location>
        <begin position="413"/>
        <end position="437"/>
    </location>
</feature>
<feature type="chain" id="PRO_5038361904" evidence="2">
    <location>
        <begin position="23"/>
        <end position="475"/>
    </location>
</feature>
<feature type="region of interest" description="Disordered" evidence="1">
    <location>
        <begin position="404"/>
        <end position="461"/>
    </location>
</feature>
<dbReference type="PANTHER" id="PTHR12993:SF11">
    <property type="entry name" value="N-ACETYLGLUCOSAMINYL-PHOSPHATIDYLINOSITOL DE-N-ACETYLASE"/>
    <property type="match status" value="1"/>
</dbReference>